<evidence type="ECO:0000313" key="3">
    <source>
        <dbReference type="Proteomes" id="UP000281553"/>
    </source>
</evidence>
<sequence>MRSYFACFGEVLAVGLSRKPLTDEPGGCAYISLLLSGDRSQILHTEHIVCAVRLNIKEWYSFDLAETNSVKLAEGDNKENVVLEPVLPRLQSEPINQQAPIDRQQQPDLPSTQQQNQKQQAVEEPANVCELSLQGLRSRITVDDLRTHFACFGEVLGVTKTPYGNGYVIIRQGIGCEGIRERKHRIRGVKITVLKNTPSKINSVR</sequence>
<name>A0A3P6R3I0_DIBLA</name>
<dbReference type="Gene3D" id="3.30.70.330">
    <property type="match status" value="1"/>
</dbReference>
<gene>
    <name evidence="2" type="ORF">DILT_LOCUS2093</name>
</gene>
<organism evidence="2 3">
    <name type="scientific">Dibothriocephalus latus</name>
    <name type="common">Fish tapeworm</name>
    <name type="synonym">Diphyllobothrium latum</name>
    <dbReference type="NCBI Taxonomy" id="60516"/>
    <lineage>
        <taxon>Eukaryota</taxon>
        <taxon>Metazoa</taxon>
        <taxon>Spiralia</taxon>
        <taxon>Lophotrochozoa</taxon>
        <taxon>Platyhelminthes</taxon>
        <taxon>Cestoda</taxon>
        <taxon>Eucestoda</taxon>
        <taxon>Diphyllobothriidea</taxon>
        <taxon>Diphyllobothriidae</taxon>
        <taxon>Dibothriocephalus</taxon>
    </lineage>
</organism>
<accession>A0A3P6R3I0</accession>
<feature type="compositionally biased region" description="Low complexity" evidence="1">
    <location>
        <begin position="104"/>
        <end position="120"/>
    </location>
</feature>
<dbReference type="SUPFAM" id="SSF54928">
    <property type="entry name" value="RNA-binding domain, RBD"/>
    <property type="match status" value="1"/>
</dbReference>
<evidence type="ECO:0000313" key="2">
    <source>
        <dbReference type="EMBL" id="VDK55469.1"/>
    </source>
</evidence>
<protein>
    <submittedName>
        <fullName evidence="2">Uncharacterized protein</fullName>
    </submittedName>
</protein>
<evidence type="ECO:0000256" key="1">
    <source>
        <dbReference type="SAM" id="MobiDB-lite"/>
    </source>
</evidence>
<dbReference type="Proteomes" id="UP000281553">
    <property type="component" value="Unassembled WGS sequence"/>
</dbReference>
<dbReference type="InterPro" id="IPR035979">
    <property type="entry name" value="RBD_domain_sf"/>
</dbReference>
<proteinExistence type="predicted"/>
<dbReference type="OrthoDB" id="6282022at2759"/>
<dbReference type="AlphaFoldDB" id="A0A3P6R3I0"/>
<reference evidence="2 3" key="1">
    <citation type="submission" date="2018-11" db="EMBL/GenBank/DDBJ databases">
        <authorList>
            <consortium name="Pathogen Informatics"/>
        </authorList>
    </citation>
    <scope>NUCLEOTIDE SEQUENCE [LARGE SCALE GENOMIC DNA]</scope>
</reference>
<feature type="region of interest" description="Disordered" evidence="1">
    <location>
        <begin position="100"/>
        <end position="121"/>
    </location>
</feature>
<dbReference type="InterPro" id="IPR012677">
    <property type="entry name" value="Nucleotide-bd_a/b_plait_sf"/>
</dbReference>
<keyword evidence="3" id="KW-1185">Reference proteome</keyword>
<dbReference type="EMBL" id="UYRU01020798">
    <property type="protein sequence ID" value="VDK55469.1"/>
    <property type="molecule type" value="Genomic_DNA"/>
</dbReference>
<dbReference type="GO" id="GO:0003676">
    <property type="term" value="F:nucleic acid binding"/>
    <property type="evidence" value="ECO:0007669"/>
    <property type="project" value="InterPro"/>
</dbReference>